<sequence>MTDRYDKNLRFKACLNQSAMGAVMGIGVGTCIGLVGATAQTLSSQEFEGMRIRGFLKTAPKLCASSAGGFALFFVVGSFVRCIQ</sequence>
<dbReference type="AlphaFoldDB" id="A0A8K0AIU4"/>
<evidence type="ECO:0000313" key="3">
    <source>
        <dbReference type="Proteomes" id="UP000799049"/>
    </source>
</evidence>
<reference evidence="2" key="1">
    <citation type="submission" date="2019-09" db="EMBL/GenBank/DDBJ databases">
        <title>The Mitochondrial Proteome of the Jakobid, Andalucia godoyi, a Protist With the Most Gene-Rich and Bacteria-Like Mitochondrial Genome.</title>
        <authorList>
            <person name="Gray M.W."/>
            <person name="Burger G."/>
            <person name="Derelle R."/>
            <person name="Klimes V."/>
            <person name="Leger M."/>
            <person name="Sarrasin M."/>
            <person name="Vlcek C."/>
            <person name="Roger A.J."/>
            <person name="Elias M."/>
            <person name="Lang B.F."/>
        </authorList>
    </citation>
    <scope>NUCLEOTIDE SEQUENCE</scope>
    <source>
        <strain evidence="2">And28</strain>
    </source>
</reference>
<dbReference type="OrthoDB" id="5409308at2759"/>
<accession>A0A8K0AIU4</accession>
<evidence type="ECO:0000256" key="1">
    <source>
        <dbReference type="SAM" id="Phobius"/>
    </source>
</evidence>
<dbReference type="Proteomes" id="UP000799049">
    <property type="component" value="Unassembled WGS sequence"/>
</dbReference>
<keyword evidence="1" id="KW-0472">Membrane</keyword>
<organism evidence="2 3">
    <name type="scientific">Andalucia godoyi</name>
    <name type="common">Flagellate</name>
    <dbReference type="NCBI Taxonomy" id="505711"/>
    <lineage>
        <taxon>Eukaryota</taxon>
        <taxon>Discoba</taxon>
        <taxon>Jakobida</taxon>
        <taxon>Andalucina</taxon>
        <taxon>Andaluciidae</taxon>
        <taxon>Andalucia</taxon>
    </lineage>
</organism>
<feature type="transmembrane region" description="Helical" evidence="1">
    <location>
        <begin position="21"/>
        <end position="39"/>
    </location>
</feature>
<comment type="caution">
    <text evidence="2">The sequence shown here is derived from an EMBL/GenBank/DDBJ whole genome shotgun (WGS) entry which is preliminary data.</text>
</comment>
<dbReference type="EMBL" id="VRVR01000007">
    <property type="protein sequence ID" value="KAF0852970.1"/>
    <property type="molecule type" value="Genomic_DNA"/>
</dbReference>
<dbReference type="Pfam" id="PF10247">
    <property type="entry name" value="Romo1"/>
    <property type="match status" value="1"/>
</dbReference>
<feature type="transmembrane region" description="Helical" evidence="1">
    <location>
        <begin position="59"/>
        <end position="80"/>
    </location>
</feature>
<keyword evidence="1" id="KW-1133">Transmembrane helix</keyword>
<name>A0A8K0AIU4_ANDGO</name>
<keyword evidence="1" id="KW-0812">Transmembrane</keyword>
<dbReference type="InterPro" id="IPR018450">
    <property type="entry name" value="Romo1/Mgr2"/>
</dbReference>
<gene>
    <name evidence="2" type="ORF">ANDGO_00171</name>
</gene>
<evidence type="ECO:0000313" key="2">
    <source>
        <dbReference type="EMBL" id="KAF0852970.1"/>
    </source>
</evidence>
<keyword evidence="3" id="KW-1185">Reference proteome</keyword>
<protein>
    <submittedName>
        <fullName evidence="2">Mitochondrial reactive oxygen species modulator 1 (Romo1/Mgr2)</fullName>
    </submittedName>
</protein>
<dbReference type="SMART" id="SM01378">
    <property type="entry name" value="Romo1"/>
    <property type="match status" value="1"/>
</dbReference>
<proteinExistence type="predicted"/>